<proteinExistence type="predicted"/>
<evidence type="ECO:0000313" key="2">
    <source>
        <dbReference type="Proteomes" id="UP000694421"/>
    </source>
</evidence>
<evidence type="ECO:0008006" key="3">
    <source>
        <dbReference type="Google" id="ProtNLM"/>
    </source>
</evidence>
<dbReference type="GeneTree" id="ENSGT00940000165023"/>
<dbReference type="PANTHER" id="PTHR31635">
    <property type="entry name" value="REVERSE TRANSCRIPTASE DOMAIN-CONTAINING PROTEIN-RELATED"/>
    <property type="match status" value="1"/>
</dbReference>
<accession>A0A8D0B7S4</accession>
<dbReference type="Ensembl" id="ENSSMRT00000004912.1">
    <property type="protein sequence ID" value="ENSSMRP00000004145.1"/>
    <property type="gene ID" value="ENSSMRG00000003459.1"/>
</dbReference>
<organism evidence="1 2">
    <name type="scientific">Salvator merianae</name>
    <name type="common">Argentine black and white tegu</name>
    <name type="synonym">Tupinambis merianae</name>
    <dbReference type="NCBI Taxonomy" id="96440"/>
    <lineage>
        <taxon>Eukaryota</taxon>
        <taxon>Metazoa</taxon>
        <taxon>Chordata</taxon>
        <taxon>Craniata</taxon>
        <taxon>Vertebrata</taxon>
        <taxon>Euteleostomi</taxon>
        <taxon>Lepidosauria</taxon>
        <taxon>Squamata</taxon>
        <taxon>Bifurcata</taxon>
        <taxon>Unidentata</taxon>
        <taxon>Episquamata</taxon>
        <taxon>Laterata</taxon>
        <taxon>Teiioidea</taxon>
        <taxon>Teiidae</taxon>
        <taxon>Salvator</taxon>
    </lineage>
</organism>
<evidence type="ECO:0000313" key="1">
    <source>
        <dbReference type="Ensembl" id="ENSSMRP00000004145.1"/>
    </source>
</evidence>
<reference evidence="1" key="2">
    <citation type="submission" date="2025-09" db="UniProtKB">
        <authorList>
            <consortium name="Ensembl"/>
        </authorList>
    </citation>
    <scope>IDENTIFICATION</scope>
</reference>
<sequence length="127" mass="14721">MDKINTFLNSLEISRLTEEQYPTLTFPIQEQEVRKTIKGLKLHKAPGEDGYSSDFYKLCEETPLLMTMNNILKNGEIPESWEKAFITLIPKEGQDLTLSKNYRPISLLNNDYKIFASIMATRLKYVL</sequence>
<protein>
    <recommendedName>
        <fullName evidence="3">Reverse transcriptase</fullName>
    </recommendedName>
</protein>
<dbReference type="OMA" id="YHKTKER"/>
<dbReference type="PANTHER" id="PTHR31635:SF196">
    <property type="entry name" value="REVERSE TRANSCRIPTASE DOMAIN-CONTAINING PROTEIN-RELATED"/>
    <property type="match status" value="1"/>
</dbReference>
<dbReference type="AlphaFoldDB" id="A0A8D0B7S4"/>
<dbReference type="Proteomes" id="UP000694421">
    <property type="component" value="Unplaced"/>
</dbReference>
<keyword evidence="2" id="KW-1185">Reference proteome</keyword>
<name>A0A8D0B7S4_SALMN</name>
<reference evidence="1" key="1">
    <citation type="submission" date="2025-08" db="UniProtKB">
        <authorList>
            <consortium name="Ensembl"/>
        </authorList>
    </citation>
    <scope>IDENTIFICATION</scope>
</reference>